<keyword evidence="2" id="KW-0677">Repeat</keyword>
<accession>A0A7J9CYE0</accession>
<name>A0A7J9CYE0_GOSGO</name>
<dbReference type="OrthoDB" id="1589107at2759"/>
<keyword evidence="1" id="KW-0853">WD repeat</keyword>
<dbReference type="GO" id="GO:1990757">
    <property type="term" value="F:ubiquitin ligase activator activity"/>
    <property type="evidence" value="ECO:0007669"/>
    <property type="project" value="TreeGrafter"/>
</dbReference>
<dbReference type="Proteomes" id="UP000593579">
    <property type="component" value="Unassembled WGS sequence"/>
</dbReference>
<evidence type="ECO:0008006" key="6">
    <source>
        <dbReference type="Google" id="ProtNLM"/>
    </source>
</evidence>
<keyword evidence="3" id="KW-0131">Cell cycle</keyword>
<gene>
    <name evidence="4" type="ORF">Gogos_022216</name>
</gene>
<evidence type="ECO:0000256" key="3">
    <source>
        <dbReference type="ARBA" id="ARBA00023306"/>
    </source>
</evidence>
<keyword evidence="5" id="KW-1185">Reference proteome</keyword>
<dbReference type="InterPro" id="IPR015943">
    <property type="entry name" value="WD40/YVTN_repeat-like_dom_sf"/>
</dbReference>
<dbReference type="SUPFAM" id="SSF117289">
    <property type="entry name" value="Nucleoporin domain"/>
    <property type="match status" value="1"/>
</dbReference>
<proteinExistence type="predicted"/>
<dbReference type="GO" id="GO:0031145">
    <property type="term" value="P:anaphase-promoting complex-dependent catabolic process"/>
    <property type="evidence" value="ECO:0007669"/>
    <property type="project" value="TreeGrafter"/>
</dbReference>
<dbReference type="GO" id="GO:1905786">
    <property type="term" value="P:positive regulation of anaphase-promoting complex-dependent catabolic process"/>
    <property type="evidence" value="ECO:0007669"/>
    <property type="project" value="TreeGrafter"/>
</dbReference>
<dbReference type="PANTHER" id="PTHR19918:SF1">
    <property type="entry name" value="FIZZY-RELATED PROTEIN HOMOLOG"/>
    <property type="match status" value="1"/>
</dbReference>
<dbReference type="GO" id="GO:0010997">
    <property type="term" value="F:anaphase-promoting complex binding"/>
    <property type="evidence" value="ECO:0007669"/>
    <property type="project" value="InterPro"/>
</dbReference>
<sequence>MPINRMIGSNYNNSPSRTIYSDRFIPSGSGSNFALFDISNFPASDQGKKTVLLIIKAFYAPRWYDESGPGISHSPVKAPRKVPTSPYKVLDAPGSEDDFYLNLVDWSPNNVLAVGLESCVYLWNACSNKVSKLCDLGIRDSIFVQLVGLNVELTLLLELTMAKFGELIPITWFVDMGCIQLPHCRTMEGHRSRVGVLAWSSSLLSSGSHDKSIL</sequence>
<evidence type="ECO:0000256" key="1">
    <source>
        <dbReference type="ARBA" id="ARBA00022574"/>
    </source>
</evidence>
<evidence type="ECO:0000256" key="2">
    <source>
        <dbReference type="ARBA" id="ARBA00022737"/>
    </source>
</evidence>
<organism evidence="4 5">
    <name type="scientific">Gossypium gossypioides</name>
    <name type="common">Mexican cotton</name>
    <name type="synonym">Selera gossypioides</name>
    <dbReference type="NCBI Taxonomy" id="34282"/>
    <lineage>
        <taxon>Eukaryota</taxon>
        <taxon>Viridiplantae</taxon>
        <taxon>Streptophyta</taxon>
        <taxon>Embryophyta</taxon>
        <taxon>Tracheophyta</taxon>
        <taxon>Spermatophyta</taxon>
        <taxon>Magnoliopsida</taxon>
        <taxon>eudicotyledons</taxon>
        <taxon>Gunneridae</taxon>
        <taxon>Pentapetalae</taxon>
        <taxon>rosids</taxon>
        <taxon>malvids</taxon>
        <taxon>Malvales</taxon>
        <taxon>Malvaceae</taxon>
        <taxon>Malvoideae</taxon>
        <taxon>Gossypium</taxon>
    </lineage>
</organism>
<feature type="non-terminal residue" evidence="4">
    <location>
        <position position="1"/>
    </location>
</feature>
<dbReference type="PANTHER" id="PTHR19918">
    <property type="entry name" value="CELL DIVISION CYCLE 20 CDC20 FIZZY -RELATED"/>
    <property type="match status" value="1"/>
</dbReference>
<evidence type="ECO:0000313" key="5">
    <source>
        <dbReference type="Proteomes" id="UP000593579"/>
    </source>
</evidence>
<dbReference type="GO" id="GO:0005680">
    <property type="term" value="C:anaphase-promoting complex"/>
    <property type="evidence" value="ECO:0007669"/>
    <property type="project" value="TreeGrafter"/>
</dbReference>
<protein>
    <recommendedName>
        <fullName evidence="6">Anaphase-promoting complex subunit 4 WD40 domain-containing protein</fullName>
    </recommendedName>
</protein>
<reference evidence="4 5" key="1">
    <citation type="journal article" date="2019" name="Genome Biol. Evol.">
        <title>Insights into the evolution of the New World diploid cottons (Gossypium, subgenus Houzingenia) based on genome sequencing.</title>
        <authorList>
            <person name="Grover C.E."/>
            <person name="Arick M.A. 2nd"/>
            <person name="Thrash A."/>
            <person name="Conover J.L."/>
            <person name="Sanders W.S."/>
            <person name="Peterson D.G."/>
            <person name="Frelichowski J.E."/>
            <person name="Scheffler J.A."/>
            <person name="Scheffler B.E."/>
            <person name="Wendel J.F."/>
        </authorList>
    </citation>
    <scope>NUCLEOTIDE SEQUENCE [LARGE SCALE GENOMIC DNA]</scope>
    <source>
        <strain evidence="4">5</strain>
        <tissue evidence="4">Leaf</tissue>
    </source>
</reference>
<dbReference type="InterPro" id="IPR033010">
    <property type="entry name" value="Cdc20/Fizzy"/>
</dbReference>
<dbReference type="EMBL" id="JABEZY010229050">
    <property type="protein sequence ID" value="MBA0753285.1"/>
    <property type="molecule type" value="Genomic_DNA"/>
</dbReference>
<comment type="caution">
    <text evidence="4">The sequence shown here is derived from an EMBL/GenBank/DDBJ whole genome shotgun (WGS) entry which is preliminary data.</text>
</comment>
<evidence type="ECO:0000313" key="4">
    <source>
        <dbReference type="EMBL" id="MBA0753285.1"/>
    </source>
</evidence>
<dbReference type="Gene3D" id="2.130.10.10">
    <property type="entry name" value="YVTN repeat-like/Quinoprotein amine dehydrogenase"/>
    <property type="match status" value="1"/>
</dbReference>
<dbReference type="AlphaFoldDB" id="A0A7J9CYE0"/>